<proteinExistence type="predicted"/>
<dbReference type="AlphaFoldDB" id="A0A0F9ARP4"/>
<name>A0A0F9ARP4_9ZZZZ</name>
<evidence type="ECO:0000313" key="1">
    <source>
        <dbReference type="EMBL" id="KKK74851.1"/>
    </source>
</evidence>
<dbReference type="EMBL" id="LAZR01056124">
    <property type="protein sequence ID" value="KKK74851.1"/>
    <property type="molecule type" value="Genomic_DNA"/>
</dbReference>
<protein>
    <submittedName>
        <fullName evidence="1">Uncharacterized protein</fullName>
    </submittedName>
</protein>
<reference evidence="1" key="1">
    <citation type="journal article" date="2015" name="Nature">
        <title>Complex archaea that bridge the gap between prokaryotes and eukaryotes.</title>
        <authorList>
            <person name="Spang A."/>
            <person name="Saw J.H."/>
            <person name="Jorgensen S.L."/>
            <person name="Zaremba-Niedzwiedzka K."/>
            <person name="Martijn J."/>
            <person name="Lind A.E."/>
            <person name="van Eijk R."/>
            <person name="Schleper C."/>
            <person name="Guy L."/>
            <person name="Ettema T.J."/>
        </authorList>
    </citation>
    <scope>NUCLEOTIDE SEQUENCE</scope>
</reference>
<comment type="caution">
    <text evidence="1">The sequence shown here is derived from an EMBL/GenBank/DDBJ whole genome shotgun (WGS) entry which is preliminary data.</text>
</comment>
<accession>A0A0F9ARP4</accession>
<gene>
    <name evidence="1" type="ORF">LCGC14_2879610</name>
</gene>
<sequence>MATKPKNALIQDIVFSNKKFTMNSSANMAKCDVCGKGLEDGFSVTAKSVMKETMFFCEVHLN</sequence>
<organism evidence="1">
    <name type="scientific">marine sediment metagenome</name>
    <dbReference type="NCBI Taxonomy" id="412755"/>
    <lineage>
        <taxon>unclassified sequences</taxon>
        <taxon>metagenomes</taxon>
        <taxon>ecological metagenomes</taxon>
    </lineage>
</organism>